<protein>
    <submittedName>
        <fullName evidence="2">XRE family transcriptional regulator</fullName>
    </submittedName>
</protein>
<dbReference type="EMBL" id="LGKP01000025">
    <property type="protein sequence ID" value="KPL85364.1"/>
    <property type="molecule type" value="Genomic_DNA"/>
</dbReference>
<dbReference type="Pfam" id="PF01381">
    <property type="entry name" value="HTH_3"/>
    <property type="match status" value="1"/>
</dbReference>
<dbReference type="RefSeq" id="WP_054535662.1">
    <property type="nucleotide sequence ID" value="NZ_LGKP01000025.1"/>
</dbReference>
<reference evidence="2 3" key="1">
    <citation type="submission" date="2015-07" db="EMBL/GenBank/DDBJ databases">
        <title>Whole genome sequence of Herpetosiphon geysericola DSM 7119.</title>
        <authorList>
            <person name="Hemp J."/>
            <person name="Ward L.M."/>
            <person name="Pace L.A."/>
            <person name="Fischer W.W."/>
        </authorList>
    </citation>
    <scope>NUCLEOTIDE SEQUENCE [LARGE SCALE GENOMIC DNA]</scope>
    <source>
        <strain evidence="2 3">DSM 7119</strain>
    </source>
</reference>
<dbReference type="GO" id="GO:0003677">
    <property type="term" value="F:DNA binding"/>
    <property type="evidence" value="ECO:0007669"/>
    <property type="project" value="InterPro"/>
</dbReference>
<dbReference type="CDD" id="cd00093">
    <property type="entry name" value="HTH_XRE"/>
    <property type="match status" value="1"/>
</dbReference>
<feature type="domain" description="HTH cro/C1-type" evidence="1">
    <location>
        <begin position="12"/>
        <end position="66"/>
    </location>
</feature>
<name>A0A0P6Y8L5_9CHLR</name>
<gene>
    <name evidence="2" type="ORF">SE18_17040</name>
</gene>
<evidence type="ECO:0000313" key="2">
    <source>
        <dbReference type="EMBL" id="KPL85364.1"/>
    </source>
</evidence>
<organism evidence="2 3">
    <name type="scientific">Herpetosiphon geysericola</name>
    <dbReference type="NCBI Taxonomy" id="70996"/>
    <lineage>
        <taxon>Bacteria</taxon>
        <taxon>Bacillati</taxon>
        <taxon>Chloroflexota</taxon>
        <taxon>Chloroflexia</taxon>
        <taxon>Herpetosiphonales</taxon>
        <taxon>Herpetosiphonaceae</taxon>
        <taxon>Herpetosiphon</taxon>
    </lineage>
</organism>
<dbReference type="Proteomes" id="UP000050277">
    <property type="component" value="Unassembled WGS sequence"/>
</dbReference>
<dbReference type="InterPro" id="IPR001387">
    <property type="entry name" value="Cro/C1-type_HTH"/>
</dbReference>
<dbReference type="PROSITE" id="PS50943">
    <property type="entry name" value="HTH_CROC1"/>
    <property type="match status" value="1"/>
</dbReference>
<keyword evidence="3" id="KW-1185">Reference proteome</keyword>
<sequence>MASLSEAIGAIIKRKRTRDRLTQNDLGAKVGVSGSYISAVEAGNTSPRIAEVEGVAQVFRTTALEMISEAASSETKIYSDSRREQEALLSIFTTLSPDRRQQVYEFVLFQRDLQDRNDDKRNN</sequence>
<comment type="caution">
    <text evidence="2">The sequence shown here is derived from an EMBL/GenBank/DDBJ whole genome shotgun (WGS) entry which is preliminary data.</text>
</comment>
<dbReference type="PATRIC" id="fig|70996.4.peg.281"/>
<evidence type="ECO:0000259" key="1">
    <source>
        <dbReference type="PROSITE" id="PS50943"/>
    </source>
</evidence>
<dbReference type="SUPFAM" id="SSF47413">
    <property type="entry name" value="lambda repressor-like DNA-binding domains"/>
    <property type="match status" value="1"/>
</dbReference>
<dbReference type="AlphaFoldDB" id="A0A0P6Y8L5"/>
<dbReference type="OrthoDB" id="9814553at2"/>
<dbReference type="InterPro" id="IPR010982">
    <property type="entry name" value="Lambda_DNA-bd_dom_sf"/>
</dbReference>
<dbReference type="SMART" id="SM00530">
    <property type="entry name" value="HTH_XRE"/>
    <property type="match status" value="1"/>
</dbReference>
<accession>A0A0P6Y8L5</accession>
<evidence type="ECO:0000313" key="3">
    <source>
        <dbReference type="Proteomes" id="UP000050277"/>
    </source>
</evidence>
<dbReference type="STRING" id="70996.SE18_17040"/>
<dbReference type="Gene3D" id="1.10.260.40">
    <property type="entry name" value="lambda repressor-like DNA-binding domains"/>
    <property type="match status" value="1"/>
</dbReference>
<proteinExistence type="predicted"/>